<keyword evidence="1" id="KW-1133">Transmembrane helix</keyword>
<evidence type="ECO:0000313" key="3">
    <source>
        <dbReference type="Proteomes" id="UP000324222"/>
    </source>
</evidence>
<evidence type="ECO:0000313" key="2">
    <source>
        <dbReference type="EMBL" id="MPC82586.1"/>
    </source>
</evidence>
<dbReference type="EMBL" id="VSRR010060187">
    <property type="protein sequence ID" value="MPC82586.1"/>
    <property type="molecule type" value="Genomic_DNA"/>
</dbReference>
<protein>
    <submittedName>
        <fullName evidence="2">Uncharacterized protein</fullName>
    </submittedName>
</protein>
<keyword evidence="1" id="KW-0812">Transmembrane</keyword>
<dbReference type="Proteomes" id="UP000324222">
    <property type="component" value="Unassembled WGS sequence"/>
</dbReference>
<name>A0A5B7ILK1_PORTR</name>
<sequence length="159" mass="17658">MGVASVCARVVLITDIGFRLILSFLSLPPVQVRPRAALKGEEERGAAQKGFPNASMLLHACTIFFFHFFFHLHPFLLFFALLTRDNSISSQTKGFYSETLLPRISTTFKDSRENCTDFKRQLSLTVNLMRHGEETVPESDLALDLHIHAGAAPPSPPGT</sequence>
<reference evidence="2 3" key="1">
    <citation type="submission" date="2019-05" db="EMBL/GenBank/DDBJ databases">
        <title>Another draft genome of Portunus trituberculatus and its Hox gene families provides insights of decapod evolution.</title>
        <authorList>
            <person name="Jeong J.-H."/>
            <person name="Song I."/>
            <person name="Kim S."/>
            <person name="Choi T."/>
            <person name="Kim D."/>
            <person name="Ryu S."/>
            <person name="Kim W."/>
        </authorList>
    </citation>
    <scope>NUCLEOTIDE SEQUENCE [LARGE SCALE GENOMIC DNA]</scope>
    <source>
        <tissue evidence="2">Muscle</tissue>
    </source>
</reference>
<organism evidence="2 3">
    <name type="scientific">Portunus trituberculatus</name>
    <name type="common">Swimming crab</name>
    <name type="synonym">Neptunus trituberculatus</name>
    <dbReference type="NCBI Taxonomy" id="210409"/>
    <lineage>
        <taxon>Eukaryota</taxon>
        <taxon>Metazoa</taxon>
        <taxon>Ecdysozoa</taxon>
        <taxon>Arthropoda</taxon>
        <taxon>Crustacea</taxon>
        <taxon>Multicrustacea</taxon>
        <taxon>Malacostraca</taxon>
        <taxon>Eumalacostraca</taxon>
        <taxon>Eucarida</taxon>
        <taxon>Decapoda</taxon>
        <taxon>Pleocyemata</taxon>
        <taxon>Brachyura</taxon>
        <taxon>Eubrachyura</taxon>
        <taxon>Portunoidea</taxon>
        <taxon>Portunidae</taxon>
        <taxon>Portuninae</taxon>
        <taxon>Portunus</taxon>
    </lineage>
</organism>
<gene>
    <name evidence="2" type="ORF">E2C01_077260</name>
</gene>
<feature type="transmembrane region" description="Helical" evidence="1">
    <location>
        <begin position="57"/>
        <end position="82"/>
    </location>
</feature>
<proteinExistence type="predicted"/>
<comment type="caution">
    <text evidence="2">The sequence shown here is derived from an EMBL/GenBank/DDBJ whole genome shotgun (WGS) entry which is preliminary data.</text>
</comment>
<keyword evidence="3" id="KW-1185">Reference proteome</keyword>
<keyword evidence="1" id="KW-0472">Membrane</keyword>
<accession>A0A5B7ILK1</accession>
<dbReference type="AlphaFoldDB" id="A0A5B7ILK1"/>
<evidence type="ECO:0000256" key="1">
    <source>
        <dbReference type="SAM" id="Phobius"/>
    </source>
</evidence>